<dbReference type="EMBL" id="CP013234">
    <property type="protein sequence ID" value="AMP07049.1"/>
    <property type="molecule type" value="Genomic_DNA"/>
</dbReference>
<evidence type="ECO:0000256" key="7">
    <source>
        <dbReference type="SAM" id="MobiDB-lite"/>
    </source>
</evidence>
<dbReference type="SUPFAM" id="SSF56399">
    <property type="entry name" value="ADP-ribosylation"/>
    <property type="match status" value="1"/>
</dbReference>
<organism evidence="8 9">
    <name type="scientific">Collimonas pratensis</name>
    <dbReference type="NCBI Taxonomy" id="279113"/>
    <lineage>
        <taxon>Bacteria</taxon>
        <taxon>Pseudomonadati</taxon>
        <taxon>Pseudomonadota</taxon>
        <taxon>Betaproteobacteria</taxon>
        <taxon>Burkholderiales</taxon>
        <taxon>Oxalobacteraceae</taxon>
        <taxon>Collimonas</taxon>
    </lineage>
</organism>
<evidence type="ECO:0000256" key="3">
    <source>
        <dbReference type="ARBA" id="ARBA00022676"/>
    </source>
</evidence>
<evidence type="ECO:0000313" key="8">
    <source>
        <dbReference type="EMBL" id="AMP07049.1"/>
    </source>
</evidence>
<comment type="catalytic activity">
    <reaction evidence="6">
        <text>L-arginyl-[protein] + NAD(+) = N(omega)-(ADP-D-ribosyl)-L-arginyl-[protein] + nicotinamide + H(+)</text>
        <dbReference type="Rhea" id="RHEA:19149"/>
        <dbReference type="Rhea" id="RHEA-COMP:10532"/>
        <dbReference type="Rhea" id="RHEA-COMP:15087"/>
        <dbReference type="ChEBI" id="CHEBI:15378"/>
        <dbReference type="ChEBI" id="CHEBI:17154"/>
        <dbReference type="ChEBI" id="CHEBI:29965"/>
        <dbReference type="ChEBI" id="CHEBI:57540"/>
        <dbReference type="ChEBI" id="CHEBI:142554"/>
        <dbReference type="EC" id="2.4.2.31"/>
    </reaction>
</comment>
<feature type="region of interest" description="Disordered" evidence="7">
    <location>
        <begin position="1"/>
        <end position="57"/>
    </location>
</feature>
<comment type="similarity">
    <text evidence="1">Belongs to the Arg-specific ADP-ribosyltransferase family.</text>
</comment>
<dbReference type="KEGG" id="cpra:CPter91_4754"/>
<evidence type="ECO:0000256" key="1">
    <source>
        <dbReference type="ARBA" id="ARBA00009558"/>
    </source>
</evidence>
<gene>
    <name evidence="8" type="ORF">CPter91_4754</name>
</gene>
<sequence length="294" mass="32792">MGCISSKPLTSQENYYADRSNATPNPRESGQSRSAADRTPSVPHGLLARTSQSNQAGNLAGRAGLDLLRSLSGNSLEREKQALISRVESEGANFRITPEERADFKSAWLSMHSRDYPSPEASWTRSTEYMDSLKRDHPELQNMHAAELLAIREWTGDDYKTLRDVFEHGSVVTAEALAWAKALISALHSLPGSYNHHGTVYTGRNETQDWARSNCRAGQRTVNRRFFSSSAANFGAFDFPVSFQTKSRNGKRISLFSYQRSEAEVLFPPGTKFQVSEVVHRPDGRSVVHQREVG</sequence>
<dbReference type="PATRIC" id="fig|279113.9.peg.4712"/>
<dbReference type="Proteomes" id="UP000074561">
    <property type="component" value="Chromosome"/>
</dbReference>
<evidence type="ECO:0000313" key="9">
    <source>
        <dbReference type="Proteomes" id="UP000074561"/>
    </source>
</evidence>
<dbReference type="OrthoDB" id="6004892at2"/>
<evidence type="ECO:0000256" key="4">
    <source>
        <dbReference type="ARBA" id="ARBA00022679"/>
    </source>
</evidence>
<dbReference type="STRING" id="279113.CPter91_4754"/>
<evidence type="ECO:0000256" key="2">
    <source>
        <dbReference type="ARBA" id="ARBA00012031"/>
    </source>
</evidence>
<accession>A0A127QAF8</accession>
<keyword evidence="4 8" id="KW-0808">Transferase</keyword>
<dbReference type="InterPro" id="IPR000768">
    <property type="entry name" value="ART"/>
</dbReference>
<dbReference type="PROSITE" id="PS51996">
    <property type="entry name" value="TR_MART"/>
    <property type="match status" value="1"/>
</dbReference>
<protein>
    <recommendedName>
        <fullName evidence="2">NAD(+)--protein-arginine ADP-ribosyltransferase</fullName>
        <ecNumber evidence="2">2.4.2.31</ecNumber>
    </recommendedName>
</protein>
<evidence type="ECO:0000256" key="6">
    <source>
        <dbReference type="ARBA" id="ARBA00047597"/>
    </source>
</evidence>
<dbReference type="EC" id="2.4.2.31" evidence="2"/>
<dbReference type="AlphaFoldDB" id="A0A127QAF8"/>
<dbReference type="GO" id="GO:0016779">
    <property type="term" value="F:nucleotidyltransferase activity"/>
    <property type="evidence" value="ECO:0007669"/>
    <property type="project" value="UniProtKB-KW"/>
</dbReference>
<dbReference type="NCBIfam" id="NF041404">
    <property type="entry name" value="XopAI"/>
    <property type="match status" value="1"/>
</dbReference>
<evidence type="ECO:0000256" key="5">
    <source>
        <dbReference type="ARBA" id="ARBA00022695"/>
    </source>
</evidence>
<feature type="compositionally biased region" description="Polar residues" evidence="7">
    <location>
        <begin position="7"/>
        <end position="34"/>
    </location>
</feature>
<name>A0A127QAF8_9BURK</name>
<proteinExistence type="inferred from homology"/>
<dbReference type="Gene3D" id="3.90.176.10">
    <property type="entry name" value="Toxin ADP-ribosyltransferase, Chain A, domain 1"/>
    <property type="match status" value="1"/>
</dbReference>
<dbReference type="Pfam" id="PF01129">
    <property type="entry name" value="ART"/>
    <property type="match status" value="1"/>
</dbReference>
<dbReference type="RefSeq" id="WP_061944107.1">
    <property type="nucleotide sequence ID" value="NZ_CP013234.1"/>
</dbReference>
<reference evidence="8 9" key="1">
    <citation type="submission" date="2015-11" db="EMBL/GenBank/DDBJ databases">
        <title>Exploring the genomic traits of fungus-feeding bacterial genus Collimonas.</title>
        <authorList>
            <person name="Song C."/>
            <person name="Schmidt R."/>
            <person name="de Jager V."/>
            <person name="Krzyzanowska D."/>
            <person name="Jongedijk E."/>
            <person name="Cankar K."/>
            <person name="Beekwilder J."/>
            <person name="van Veen A."/>
            <person name="de Boer W."/>
            <person name="van Veen J.A."/>
            <person name="Garbeva P."/>
        </authorList>
    </citation>
    <scope>NUCLEOTIDE SEQUENCE [LARGE SCALE GENOMIC DNA]</scope>
    <source>
        <strain evidence="8 9">Ter91</strain>
    </source>
</reference>
<keyword evidence="5" id="KW-0548">Nucleotidyltransferase</keyword>
<dbReference type="GO" id="GO:0106274">
    <property type="term" value="F:NAD+-protein-arginine ADP-ribosyltransferase activity"/>
    <property type="evidence" value="ECO:0007669"/>
    <property type="project" value="UniProtKB-EC"/>
</dbReference>
<keyword evidence="3" id="KW-0328">Glycosyltransferase</keyword>